<protein>
    <submittedName>
        <fullName evidence="2">Uncharacterized protein</fullName>
    </submittedName>
</protein>
<keyword evidence="1" id="KW-1133">Transmembrane helix</keyword>
<proteinExistence type="predicted"/>
<evidence type="ECO:0000256" key="1">
    <source>
        <dbReference type="SAM" id="Phobius"/>
    </source>
</evidence>
<name>A0A286D983_9GAMM</name>
<dbReference type="Proteomes" id="UP000219374">
    <property type="component" value="Unassembled WGS sequence"/>
</dbReference>
<accession>A0A286D983</accession>
<keyword evidence="3" id="KW-1185">Reference proteome</keyword>
<evidence type="ECO:0000313" key="2">
    <source>
        <dbReference type="EMBL" id="SOD55200.1"/>
    </source>
</evidence>
<gene>
    <name evidence="2" type="ORF">SAMN06296416_106167</name>
</gene>
<evidence type="ECO:0000313" key="3">
    <source>
        <dbReference type="Proteomes" id="UP000219374"/>
    </source>
</evidence>
<feature type="transmembrane region" description="Helical" evidence="1">
    <location>
        <begin position="49"/>
        <end position="76"/>
    </location>
</feature>
<dbReference type="AlphaFoldDB" id="A0A286D983"/>
<keyword evidence="1" id="KW-0472">Membrane</keyword>
<keyword evidence="1" id="KW-0812">Transmembrane</keyword>
<organism evidence="2 3">
    <name type="scientific">Pseudoxanthomonas wuyuanensis</name>
    <dbReference type="NCBI Taxonomy" id="1073196"/>
    <lineage>
        <taxon>Bacteria</taxon>
        <taxon>Pseudomonadati</taxon>
        <taxon>Pseudomonadota</taxon>
        <taxon>Gammaproteobacteria</taxon>
        <taxon>Lysobacterales</taxon>
        <taxon>Lysobacteraceae</taxon>
        <taxon>Pseudoxanthomonas</taxon>
    </lineage>
</organism>
<sequence length="84" mass="9536">MAWFWGRRLPPAWQTLLVSATMTGYWLLLDVYEFSVRVAAWSTFSTPSLWLHALHNAAWPLLVCSATFALCVRLLAPRTPAACR</sequence>
<feature type="transmembrane region" description="Helical" evidence="1">
    <location>
        <begin position="12"/>
        <end position="29"/>
    </location>
</feature>
<reference evidence="2 3" key="1">
    <citation type="submission" date="2017-09" db="EMBL/GenBank/DDBJ databases">
        <authorList>
            <person name="Ehlers B."/>
            <person name="Leendertz F.H."/>
        </authorList>
    </citation>
    <scope>NUCLEOTIDE SEQUENCE [LARGE SCALE GENOMIC DNA]</scope>
    <source>
        <strain evidence="2 3">CGMCC 1.10978</strain>
    </source>
</reference>
<dbReference type="EMBL" id="OCND01000006">
    <property type="protein sequence ID" value="SOD55200.1"/>
    <property type="molecule type" value="Genomic_DNA"/>
</dbReference>